<keyword evidence="5" id="KW-1133">Transmembrane helix</keyword>
<feature type="transmembrane region" description="Helical" evidence="5">
    <location>
        <begin position="12"/>
        <end position="33"/>
    </location>
</feature>
<comment type="similarity">
    <text evidence="2">Belongs to the strictosidine synthase family.</text>
</comment>
<comment type="subcellular location">
    <subcellularLocation>
        <location evidence="1">Vacuole</location>
    </subcellularLocation>
</comment>
<dbReference type="EC" id="4.3.3.2" evidence="7"/>
<evidence type="ECO:0000259" key="6">
    <source>
        <dbReference type="Pfam" id="PF03088"/>
    </source>
</evidence>
<feature type="domain" description="Strictosidine synthase conserved region" evidence="6">
    <location>
        <begin position="159"/>
        <end position="245"/>
    </location>
</feature>
<protein>
    <submittedName>
        <fullName evidence="7">Putative strictosidine synthase transcription factor WD40-like family</fullName>
        <ecNumber evidence="7">4.3.3.2</ecNumber>
    </submittedName>
</protein>
<evidence type="ECO:0000256" key="4">
    <source>
        <dbReference type="ARBA" id="ARBA00023180"/>
    </source>
</evidence>
<dbReference type="Pfam" id="PF03088">
    <property type="entry name" value="Str_synth"/>
    <property type="match status" value="2"/>
</dbReference>
<dbReference type="SUPFAM" id="SSF63829">
    <property type="entry name" value="Calcium-dependent phosphotriesterase"/>
    <property type="match status" value="3"/>
</dbReference>
<comment type="caution">
    <text evidence="7">The sequence shown here is derived from an EMBL/GenBank/DDBJ whole genome shotgun (WGS) entry which is preliminary data.</text>
</comment>
<organism evidence="7">
    <name type="scientific">Medicago truncatula</name>
    <name type="common">Barrel medic</name>
    <name type="synonym">Medicago tribuloides</name>
    <dbReference type="NCBI Taxonomy" id="3880"/>
    <lineage>
        <taxon>Eukaryota</taxon>
        <taxon>Viridiplantae</taxon>
        <taxon>Streptophyta</taxon>
        <taxon>Embryophyta</taxon>
        <taxon>Tracheophyta</taxon>
        <taxon>Spermatophyta</taxon>
        <taxon>Magnoliopsida</taxon>
        <taxon>eudicotyledons</taxon>
        <taxon>Gunneridae</taxon>
        <taxon>Pentapetalae</taxon>
        <taxon>rosids</taxon>
        <taxon>fabids</taxon>
        <taxon>Fabales</taxon>
        <taxon>Fabaceae</taxon>
        <taxon>Papilionoideae</taxon>
        <taxon>50 kb inversion clade</taxon>
        <taxon>NPAAA clade</taxon>
        <taxon>Hologalegina</taxon>
        <taxon>IRL clade</taxon>
        <taxon>Trifolieae</taxon>
        <taxon>Medicago</taxon>
    </lineage>
</organism>
<evidence type="ECO:0000256" key="1">
    <source>
        <dbReference type="ARBA" id="ARBA00004116"/>
    </source>
</evidence>
<keyword evidence="7" id="KW-0456">Lyase</keyword>
<proteinExistence type="inferred from homology"/>
<dbReference type="GO" id="GO:0005773">
    <property type="term" value="C:vacuole"/>
    <property type="evidence" value="ECO:0007669"/>
    <property type="project" value="UniProtKB-SubCell"/>
</dbReference>
<dbReference type="AlphaFoldDB" id="A0A396JCT3"/>
<dbReference type="EMBL" id="PSQE01000002">
    <property type="protein sequence ID" value="RHN74208.1"/>
    <property type="molecule type" value="Genomic_DNA"/>
</dbReference>
<dbReference type="PANTHER" id="PTHR10426:SF57">
    <property type="entry name" value="STRICTOSIDINE SYNTHASE"/>
    <property type="match status" value="1"/>
</dbReference>
<dbReference type="InterPro" id="IPR018119">
    <property type="entry name" value="Strictosidine_synth_cons-reg"/>
</dbReference>
<dbReference type="PANTHER" id="PTHR10426">
    <property type="entry name" value="STRICTOSIDINE SYNTHASE-RELATED"/>
    <property type="match status" value="1"/>
</dbReference>
<keyword evidence="4" id="KW-0325">Glycoprotein</keyword>
<gene>
    <name evidence="7" type="ORF">MtrunA17_Chr2g0307721</name>
</gene>
<evidence type="ECO:0000256" key="2">
    <source>
        <dbReference type="ARBA" id="ARBA00009191"/>
    </source>
</evidence>
<dbReference type="Gene3D" id="2.120.10.30">
    <property type="entry name" value="TolB, C-terminal domain"/>
    <property type="match status" value="3"/>
</dbReference>
<feature type="domain" description="Strictosidine synthase conserved region" evidence="6">
    <location>
        <begin position="612"/>
        <end position="697"/>
    </location>
</feature>
<name>A0A396JCT3_MEDTR</name>
<dbReference type="InterPro" id="IPR011042">
    <property type="entry name" value="6-blade_b-propeller_TolB-like"/>
</dbReference>
<dbReference type="GO" id="GO:0016829">
    <property type="term" value="F:lyase activity"/>
    <property type="evidence" value="ECO:0007669"/>
    <property type="project" value="UniProtKB-KW"/>
</dbReference>
<evidence type="ECO:0000256" key="5">
    <source>
        <dbReference type="SAM" id="Phobius"/>
    </source>
</evidence>
<evidence type="ECO:0000256" key="3">
    <source>
        <dbReference type="ARBA" id="ARBA00022554"/>
    </source>
</evidence>
<accession>A0A396JCT3</accession>
<keyword evidence="5" id="KW-0472">Membrane</keyword>
<reference evidence="7" key="1">
    <citation type="journal article" date="2018" name="Nat. Plants">
        <title>Whole-genome landscape of Medicago truncatula symbiotic genes.</title>
        <authorList>
            <person name="Pecrix Y."/>
            <person name="Gamas P."/>
            <person name="Carrere S."/>
        </authorList>
    </citation>
    <scope>NUCLEOTIDE SEQUENCE</scope>
    <source>
        <tissue evidence="7">Leaves</tissue>
    </source>
</reference>
<dbReference type="Gramene" id="rna10227">
    <property type="protein sequence ID" value="RHN74208.1"/>
    <property type="gene ID" value="gene10227"/>
</dbReference>
<dbReference type="Proteomes" id="UP000265566">
    <property type="component" value="Chromosome 2"/>
</dbReference>
<keyword evidence="5" id="KW-0812">Transmembrane</keyword>
<keyword evidence="3" id="KW-0926">Vacuole</keyword>
<sequence>MLVIMFNMTSNIAVIIGILISLILYSSSIVAYCRLLDRLYLPSPLTGPESLAFNSIGEGPYTGVSDGRILKYDEECSCFLEFAHISSDRDNTMCNGISDFSELQETCGRPMGLSFDYNTGELYIADAYYGLVKVPYDGGAATQLVANNLQGNPFGFLAGVDVDPSTGIVYFTEASSRYKIRDLQKLLRRKDHTGSLFRYDPSTNETTLLLSNLTEAFGVAVSNDGSFVLVSEYKANRIRRFWLTGANAYTSDIFLRLPGRPDNIRRNSRNEFWVAVNYPFASSPPPVPPVLPLGLRVNAEGLIIESVPLVEAFSTESVSEVQESEGRLYATSLIRDGISNFSELQEICGRPMGLSSDYKTRELYIADAYYGLVKVSYDGGAATQLVSNILGNPFGFLAGVDVDPNTGIVYFMEASYYHKIRISWKRTWSISICGIDDPRWTMRDGQKCGSRFEDDSLNMSSNMAVITGILISLILYNSSSIVAYCKLLDRLYLPPSLTGPESLAFDSIGGGPYTGVSDGRILKYDEECSCFLEFAHISPYRNKTNCDGISDFSELQETCGRPMGLSFNYKTKELYIADAYYGLVKVPYDGGAATQLVSNVLGNPFGFLAGADVDPNTGIVYFTEASYYHKIRDLRNLLNSRDIFSGSLFRYNPTTKVTTLLLRNLAMATGVAVSSNGSFVLVSEYKANRIRRFWLTGPNAYTSDIFLWLPGRPDNIKRTSKNEFWVAVNYPFGSPPPPVPPVLPLGLRINEQGLILEAVPLVEGFGTGSVSEVHEAEGKLYATSLRDSYVNILTA</sequence>
<evidence type="ECO:0000313" key="7">
    <source>
        <dbReference type="EMBL" id="RHN74208.1"/>
    </source>
</evidence>